<evidence type="ECO:0000256" key="2">
    <source>
        <dbReference type="SAM" id="Phobius"/>
    </source>
</evidence>
<proteinExistence type="predicted"/>
<dbReference type="EMBL" id="JAYWIO010000006">
    <property type="protein sequence ID" value="KAK7256767.1"/>
    <property type="molecule type" value="Genomic_DNA"/>
</dbReference>
<comment type="caution">
    <text evidence="3">The sequence shown here is derived from an EMBL/GenBank/DDBJ whole genome shotgun (WGS) entry which is preliminary data.</text>
</comment>
<feature type="transmembrane region" description="Helical" evidence="2">
    <location>
        <begin position="15"/>
        <end position="33"/>
    </location>
</feature>
<name>A0AAN9EG74_CROPI</name>
<evidence type="ECO:0000313" key="4">
    <source>
        <dbReference type="Proteomes" id="UP001372338"/>
    </source>
</evidence>
<keyword evidence="4" id="KW-1185">Reference proteome</keyword>
<dbReference type="Proteomes" id="UP001372338">
    <property type="component" value="Unassembled WGS sequence"/>
</dbReference>
<gene>
    <name evidence="3" type="ORF">RIF29_30234</name>
</gene>
<organism evidence="3 4">
    <name type="scientific">Crotalaria pallida</name>
    <name type="common">Smooth rattlebox</name>
    <name type="synonym">Crotalaria striata</name>
    <dbReference type="NCBI Taxonomy" id="3830"/>
    <lineage>
        <taxon>Eukaryota</taxon>
        <taxon>Viridiplantae</taxon>
        <taxon>Streptophyta</taxon>
        <taxon>Embryophyta</taxon>
        <taxon>Tracheophyta</taxon>
        <taxon>Spermatophyta</taxon>
        <taxon>Magnoliopsida</taxon>
        <taxon>eudicotyledons</taxon>
        <taxon>Gunneridae</taxon>
        <taxon>Pentapetalae</taxon>
        <taxon>rosids</taxon>
        <taxon>fabids</taxon>
        <taxon>Fabales</taxon>
        <taxon>Fabaceae</taxon>
        <taxon>Papilionoideae</taxon>
        <taxon>50 kb inversion clade</taxon>
        <taxon>genistoids sensu lato</taxon>
        <taxon>core genistoids</taxon>
        <taxon>Crotalarieae</taxon>
        <taxon>Crotalaria</taxon>
    </lineage>
</organism>
<evidence type="ECO:0000313" key="3">
    <source>
        <dbReference type="EMBL" id="KAK7256767.1"/>
    </source>
</evidence>
<feature type="region of interest" description="Disordered" evidence="1">
    <location>
        <begin position="30"/>
        <end position="77"/>
    </location>
</feature>
<dbReference type="AlphaFoldDB" id="A0AAN9EG74"/>
<keyword evidence="2" id="KW-0472">Membrane</keyword>
<keyword evidence="2" id="KW-0812">Transmembrane</keyword>
<protein>
    <submittedName>
        <fullName evidence="3">Uncharacterized protein</fullName>
    </submittedName>
</protein>
<feature type="compositionally biased region" description="Basic and acidic residues" evidence="1">
    <location>
        <begin position="68"/>
        <end position="77"/>
    </location>
</feature>
<evidence type="ECO:0000256" key="1">
    <source>
        <dbReference type="SAM" id="MobiDB-lite"/>
    </source>
</evidence>
<feature type="compositionally biased region" description="Basic and acidic residues" evidence="1">
    <location>
        <begin position="48"/>
        <end position="59"/>
    </location>
</feature>
<sequence length="113" mass="12625">MSVTLKKQIIEKTQQYILLCGSWCAVVFGGGAGRRNSWKRVKRPPLTEAERRDSWKDGRGGSTVKPTVTEKTDPEGRNKADLEPWLVVASAVVGRSRKRKVVGWSRSRSGRSL</sequence>
<reference evidence="3 4" key="1">
    <citation type="submission" date="2024-01" db="EMBL/GenBank/DDBJ databases">
        <title>The genomes of 5 underutilized Papilionoideae crops provide insights into root nodulation and disease resistanc.</title>
        <authorList>
            <person name="Yuan L."/>
        </authorList>
    </citation>
    <scope>NUCLEOTIDE SEQUENCE [LARGE SCALE GENOMIC DNA]</scope>
    <source>
        <strain evidence="3">ZHUSHIDOU_FW_LH</strain>
        <tissue evidence="3">Leaf</tissue>
    </source>
</reference>
<keyword evidence="2" id="KW-1133">Transmembrane helix</keyword>
<accession>A0AAN9EG74</accession>